<proteinExistence type="predicted"/>
<reference evidence="8" key="1">
    <citation type="submission" date="2023-02" db="EMBL/GenBank/DDBJ databases">
        <title>Kitasatospora phosalacinea NBRC 14627.</title>
        <authorList>
            <person name="Ichikawa N."/>
            <person name="Sato H."/>
            <person name="Tonouchi N."/>
        </authorList>
    </citation>
    <scope>NUCLEOTIDE SEQUENCE</scope>
    <source>
        <strain evidence="8">NBRC 14627</strain>
    </source>
</reference>
<feature type="transmembrane region" description="Helical" evidence="6">
    <location>
        <begin position="161"/>
        <end position="181"/>
    </location>
</feature>
<comment type="caution">
    <text evidence="8">The sequence shown here is derived from an EMBL/GenBank/DDBJ whole genome shotgun (WGS) entry which is preliminary data.</text>
</comment>
<keyword evidence="3 6" id="KW-1133">Transmembrane helix</keyword>
<evidence type="ECO:0000313" key="8">
    <source>
        <dbReference type="EMBL" id="GLW69583.1"/>
    </source>
</evidence>
<keyword evidence="2 6" id="KW-0812">Transmembrane</keyword>
<sequence length="684" mass="68869">MGRMSTLRHGRHRTLRSDLLLPWVRQTCAPRRRPAVSPAAWRSLLAVTAPAALGLMAGRPAEGVMVALGALSAVLTDVAAGYRHRAVTMLPPQLLGVAGAFATLTAEGGPLAPYLLPALGVAAGVLACLGLEGSLGAMILLMDAEVAMDLPLPGPLWLPPALMLLGGLSVVALALAGRPFFRGRAERALLAQCLTDCAAVLEPDAAGAAGTARRRALHDALERARHTGAVGGGPLPARHLPGLLALAGTASAAGARGLSCDGALRERLRAEAQRIAAGHPASDAPWPPGRGPLDARLARAARDAVAPEVPSSAGALTGVGAGGRSAGRWAVARAVLVDPRSWLGGLRVGLALLLAGAAAAYCELPHPYWAVLNVTFVCRPDIGPVTGRALERFCGTALGLLCSGLVLAWTGSDAVLLAVLALAAGLVPALSGTGYLYQAAALATVVMTVTQLAGDPGLPLLLPNLASCAIGCLAAALACELLGPRHRRLAVARRLAAAVEQATLALTPHHPRTALAPHLHLAVARAEFERARREPPWRQGATGRWAALIDEVERTVDAALAPALAPTDHRHFDTTRHHLHRLAERLRHPDGLNAPDGATGAAAGTPAGAAANAAAGTPAGAAAGTPTAAAASAAAAGTAAGPPAGAATNAPTAAAACAATAEGRRPAAPAPRAPGVGRRSARVG</sequence>
<keyword evidence="4 6" id="KW-0472">Membrane</keyword>
<dbReference type="Pfam" id="PF13515">
    <property type="entry name" value="FUSC_2"/>
    <property type="match status" value="1"/>
</dbReference>
<dbReference type="Proteomes" id="UP001165041">
    <property type="component" value="Unassembled WGS sequence"/>
</dbReference>
<dbReference type="InterPro" id="IPR049453">
    <property type="entry name" value="Memb_transporter_dom"/>
</dbReference>
<evidence type="ECO:0000259" key="7">
    <source>
        <dbReference type="Pfam" id="PF13515"/>
    </source>
</evidence>
<evidence type="ECO:0000256" key="5">
    <source>
        <dbReference type="SAM" id="MobiDB-lite"/>
    </source>
</evidence>
<feature type="domain" description="Integral membrane bound transporter" evidence="7">
    <location>
        <begin position="354"/>
        <end position="477"/>
    </location>
</feature>
<evidence type="ECO:0000256" key="1">
    <source>
        <dbReference type="ARBA" id="ARBA00004141"/>
    </source>
</evidence>
<feature type="transmembrane region" description="Helical" evidence="6">
    <location>
        <begin position="114"/>
        <end position="141"/>
    </location>
</feature>
<evidence type="ECO:0000313" key="9">
    <source>
        <dbReference type="Proteomes" id="UP001165041"/>
    </source>
</evidence>
<protein>
    <recommendedName>
        <fullName evidence="7">Integral membrane bound transporter domain-containing protein</fullName>
    </recommendedName>
</protein>
<accession>A0A9W6Q6T6</accession>
<dbReference type="EMBL" id="BSSA01000005">
    <property type="protein sequence ID" value="GLW69583.1"/>
    <property type="molecule type" value="Genomic_DNA"/>
</dbReference>
<comment type="subcellular location">
    <subcellularLocation>
        <location evidence="1">Membrane</location>
        <topology evidence="1">Multi-pass membrane protein</topology>
    </subcellularLocation>
</comment>
<evidence type="ECO:0000256" key="2">
    <source>
        <dbReference type="ARBA" id="ARBA00022692"/>
    </source>
</evidence>
<evidence type="ECO:0000256" key="3">
    <source>
        <dbReference type="ARBA" id="ARBA00022989"/>
    </source>
</evidence>
<gene>
    <name evidence="8" type="ORF">Kpho02_18820</name>
</gene>
<feature type="compositionally biased region" description="Low complexity" evidence="5">
    <location>
        <begin position="635"/>
        <end position="661"/>
    </location>
</feature>
<feature type="transmembrane region" description="Helical" evidence="6">
    <location>
        <begin position="397"/>
        <end position="423"/>
    </location>
</feature>
<name>A0A9W6Q6T6_9ACTN</name>
<organism evidence="8 9">
    <name type="scientific">Kitasatospora phosalacinea</name>
    <dbReference type="NCBI Taxonomy" id="2065"/>
    <lineage>
        <taxon>Bacteria</taxon>
        <taxon>Bacillati</taxon>
        <taxon>Actinomycetota</taxon>
        <taxon>Actinomycetes</taxon>
        <taxon>Kitasatosporales</taxon>
        <taxon>Streptomycetaceae</taxon>
        <taxon>Kitasatospora</taxon>
    </lineage>
</organism>
<dbReference type="GO" id="GO:0016020">
    <property type="term" value="C:membrane"/>
    <property type="evidence" value="ECO:0007669"/>
    <property type="project" value="UniProtKB-SubCell"/>
</dbReference>
<evidence type="ECO:0000256" key="4">
    <source>
        <dbReference type="ARBA" id="ARBA00023136"/>
    </source>
</evidence>
<evidence type="ECO:0000256" key="6">
    <source>
        <dbReference type="SAM" id="Phobius"/>
    </source>
</evidence>
<feature type="transmembrane region" description="Helical" evidence="6">
    <location>
        <begin position="460"/>
        <end position="483"/>
    </location>
</feature>
<dbReference type="AlphaFoldDB" id="A0A9W6Q6T6"/>
<feature type="region of interest" description="Disordered" evidence="5">
    <location>
        <begin position="635"/>
        <end position="684"/>
    </location>
</feature>